<accession>A0AAJ6BHM1</accession>
<dbReference type="Proteomes" id="UP001220610">
    <property type="component" value="Chromosome"/>
</dbReference>
<dbReference type="EMBL" id="CP119311">
    <property type="protein sequence ID" value="WEK35331.1"/>
    <property type="molecule type" value="Genomic_DNA"/>
</dbReference>
<feature type="compositionally biased region" description="Basic residues" evidence="1">
    <location>
        <begin position="195"/>
        <end position="205"/>
    </location>
</feature>
<gene>
    <name evidence="3" type="ORF">P0Y53_22800</name>
</gene>
<feature type="region of interest" description="Disordered" evidence="1">
    <location>
        <begin position="185"/>
        <end position="205"/>
    </location>
</feature>
<evidence type="ECO:0000256" key="2">
    <source>
        <dbReference type="SAM" id="SignalP"/>
    </source>
</evidence>
<evidence type="ECO:0000256" key="1">
    <source>
        <dbReference type="SAM" id="MobiDB-lite"/>
    </source>
</evidence>
<sequence>MKTIQSLCTLVLGLIGALSASAQTDSAAARQKALFYADSLIRSHFYQDWKAVASLTCNSAIKYYGGPDGFREHVVMLYFHNEPQVEEKPERSSIVRIMNNDIDEWQCVVEKIRHTFINNRRARIYSYLVGQSKDDAATWKFVDVSHNSVKNVIYIFPDIFGTLAIPDARTVYEDEELAAQLAAEEAANKKEAVPKKKPAPVKKKK</sequence>
<evidence type="ECO:0000313" key="3">
    <source>
        <dbReference type="EMBL" id="WEK35331.1"/>
    </source>
</evidence>
<reference evidence="3" key="1">
    <citation type="submission" date="2023-03" db="EMBL/GenBank/DDBJ databases">
        <title>Andean soil-derived lignocellulolytic bacterial consortium as a source of novel taxa and putative plastic-active enzymes.</title>
        <authorList>
            <person name="Diaz-Garcia L."/>
            <person name="Chuvochina M."/>
            <person name="Feuerriegel G."/>
            <person name="Bunk B."/>
            <person name="Sproer C."/>
            <person name="Streit W.R."/>
            <person name="Rodriguez L.M."/>
            <person name="Overmann J."/>
            <person name="Jimenez D.J."/>
        </authorList>
    </citation>
    <scope>NUCLEOTIDE SEQUENCE</scope>
    <source>
        <strain evidence="3">MAG 7</strain>
    </source>
</reference>
<evidence type="ECO:0000313" key="4">
    <source>
        <dbReference type="Proteomes" id="UP001220610"/>
    </source>
</evidence>
<dbReference type="AlphaFoldDB" id="A0AAJ6BHM1"/>
<evidence type="ECO:0008006" key="5">
    <source>
        <dbReference type="Google" id="ProtNLM"/>
    </source>
</evidence>
<keyword evidence="2" id="KW-0732">Signal</keyword>
<protein>
    <recommendedName>
        <fullName evidence="5">SnoaL-like protein</fullName>
    </recommendedName>
</protein>
<proteinExistence type="predicted"/>
<organism evidence="3 4">
    <name type="scientific">Candidatus Pseudobacter hemicellulosilyticus</name>
    <dbReference type="NCBI Taxonomy" id="3121375"/>
    <lineage>
        <taxon>Bacteria</taxon>
        <taxon>Pseudomonadati</taxon>
        <taxon>Bacteroidota</taxon>
        <taxon>Chitinophagia</taxon>
        <taxon>Chitinophagales</taxon>
        <taxon>Chitinophagaceae</taxon>
        <taxon>Pseudobacter</taxon>
    </lineage>
</organism>
<feature type="signal peptide" evidence="2">
    <location>
        <begin position="1"/>
        <end position="22"/>
    </location>
</feature>
<name>A0AAJ6BHM1_9BACT</name>
<feature type="chain" id="PRO_5042596941" description="SnoaL-like protein" evidence="2">
    <location>
        <begin position="23"/>
        <end position="205"/>
    </location>
</feature>